<dbReference type="GO" id="GO:0006189">
    <property type="term" value="P:'de novo' IMP biosynthetic process"/>
    <property type="evidence" value="ECO:0007669"/>
    <property type="project" value="UniProtKB-UniPathway"/>
</dbReference>
<comment type="caution">
    <text evidence="6">The sequence shown here is derived from an EMBL/GenBank/DDBJ whole genome shotgun (WGS) entry which is preliminary data.</text>
</comment>
<dbReference type="Gene3D" id="1.10.275.60">
    <property type="match status" value="1"/>
</dbReference>
<evidence type="ECO:0000256" key="2">
    <source>
        <dbReference type="NCBIfam" id="TIGR00928"/>
    </source>
</evidence>
<dbReference type="Pfam" id="PF10397">
    <property type="entry name" value="ADSL_C"/>
    <property type="match status" value="1"/>
</dbReference>
<dbReference type="UniPathway" id="UPA00074">
    <property type="reaction ID" value="UER00132"/>
</dbReference>
<dbReference type="SUPFAM" id="SSF48557">
    <property type="entry name" value="L-aspartase-like"/>
    <property type="match status" value="1"/>
</dbReference>
<gene>
    <name evidence="6" type="ORF">US45_C0056G0001</name>
</gene>
<dbReference type="PROSITE" id="PS00163">
    <property type="entry name" value="FUMARATE_LYASES"/>
    <property type="match status" value="1"/>
</dbReference>
<dbReference type="UniPathway" id="UPA00075">
    <property type="reaction ID" value="UER00336"/>
</dbReference>
<dbReference type="SMART" id="SM00998">
    <property type="entry name" value="ADSL_C"/>
    <property type="match status" value="1"/>
</dbReference>
<dbReference type="Gene3D" id="1.10.40.30">
    <property type="entry name" value="Fumarase/aspartase (C-terminal domain)"/>
    <property type="match status" value="1"/>
</dbReference>
<comment type="catalytic activity">
    <reaction evidence="3">
        <text>N(6)-(1,2-dicarboxyethyl)-AMP = fumarate + AMP</text>
        <dbReference type="Rhea" id="RHEA:16853"/>
        <dbReference type="ChEBI" id="CHEBI:29806"/>
        <dbReference type="ChEBI" id="CHEBI:57567"/>
        <dbReference type="ChEBI" id="CHEBI:456215"/>
        <dbReference type="EC" id="4.3.2.2"/>
    </reaction>
</comment>
<proteinExistence type="inferred from homology"/>
<dbReference type="PATRIC" id="fig|1618729.3.peg.601"/>
<sequence>MKEQRPAPFKAGFETYQSVFTYRYGSPEMRKIWSRQNFWLNVRDVWIAVAEAQQKAGIVTPEQVKDLKEHRNDLSVERIDQLEKEKGHDVAAAIAEYSEVAPIGGEILHNGMTSEDALSNAEIKQIHDSFDILRPKLVGTLEAFGAQIDKNKGLICVGWTHLQAAEPTTMGYRFAKYAQDLVDDLKILNFMKPMIKGKGIKGSVGTSASFGEIFEGTNMTAERQEEFVMKKLGIEPAGITDQTYPRKGALTAESILLQIGQSLHRFALDIQILQSSAIDEVSEPRRKGQIGSSAMPHKQNPINSENIDSLTELLPGQTFAAWMTAAYITLERTLRDSAGKRSSIPESFLIIDEALERTKKIISGIVIHDNSIKTNMDRFGPFFATEIIMAKLVEAGMDRMEAHSILVELSEKAIDAKREGKPNPLQELATSDKRITKFIGEDEVRESFDKVMKHVGNAPQKCEEFLEKELNPIIKASK</sequence>
<dbReference type="InterPro" id="IPR000362">
    <property type="entry name" value="Fumarate_lyase_fam"/>
</dbReference>
<dbReference type="InterPro" id="IPR019468">
    <property type="entry name" value="AdenyloSucc_lyase_C"/>
</dbReference>
<dbReference type="InterPro" id="IPR004769">
    <property type="entry name" value="Pur_lyase"/>
</dbReference>
<comment type="similarity">
    <text evidence="3">Belongs to the lyase 1 family. Adenylosuccinate lyase subfamily.</text>
</comment>
<dbReference type="InterPro" id="IPR008948">
    <property type="entry name" value="L-Aspartase-like"/>
</dbReference>
<dbReference type="PRINTS" id="PR00145">
    <property type="entry name" value="ARGSUCLYASE"/>
</dbReference>
<evidence type="ECO:0000259" key="5">
    <source>
        <dbReference type="SMART" id="SM00998"/>
    </source>
</evidence>
<accession>A0A0G0GU97</accession>
<protein>
    <recommendedName>
        <fullName evidence="2 3">Adenylosuccinate lyase</fullName>
        <shortName evidence="3">ASL</shortName>
        <ecNumber evidence="2 3">4.3.2.2</ecNumber>
    </recommendedName>
    <alternativeName>
        <fullName evidence="3">Adenylosuccinase</fullName>
    </alternativeName>
</protein>
<reference evidence="6 7" key="1">
    <citation type="journal article" date="2015" name="Nature">
        <title>rRNA introns, odd ribosomes, and small enigmatic genomes across a large radiation of phyla.</title>
        <authorList>
            <person name="Brown C.T."/>
            <person name="Hug L.A."/>
            <person name="Thomas B.C."/>
            <person name="Sharon I."/>
            <person name="Castelle C.J."/>
            <person name="Singh A."/>
            <person name="Wilkins M.J."/>
            <person name="Williams K.H."/>
            <person name="Banfield J.F."/>
        </authorList>
    </citation>
    <scope>NUCLEOTIDE SEQUENCE [LARGE SCALE GENOMIC DNA]</scope>
</reference>
<comment type="pathway">
    <text evidence="3">Purine metabolism; IMP biosynthesis via de novo pathway; 5-amino-1-(5-phospho-D-ribosyl)imidazole-4-carboxamide from 5-amino-1-(5-phospho-D-ribosyl)imidazole-4-carboxylate: step 2/2.</text>
</comment>
<dbReference type="EC" id="4.3.2.2" evidence="2 3"/>
<dbReference type="PANTHER" id="PTHR43172:SF1">
    <property type="entry name" value="ADENYLOSUCCINATE LYASE"/>
    <property type="match status" value="1"/>
</dbReference>
<dbReference type="Gene3D" id="1.20.200.10">
    <property type="entry name" value="Fumarase/aspartase (Central domain)"/>
    <property type="match status" value="1"/>
</dbReference>
<comment type="pathway">
    <text evidence="3">Purine metabolism; AMP biosynthesis via de novo pathway; AMP from IMP: step 2/2.</text>
</comment>
<dbReference type="GO" id="GO:0005829">
    <property type="term" value="C:cytosol"/>
    <property type="evidence" value="ECO:0007669"/>
    <property type="project" value="TreeGrafter"/>
</dbReference>
<dbReference type="PANTHER" id="PTHR43172">
    <property type="entry name" value="ADENYLOSUCCINATE LYASE"/>
    <property type="match status" value="1"/>
</dbReference>
<evidence type="ECO:0000256" key="1">
    <source>
        <dbReference type="ARBA" id="ARBA00023239"/>
    </source>
</evidence>
<dbReference type="NCBIfam" id="TIGR00928">
    <property type="entry name" value="purB"/>
    <property type="match status" value="1"/>
</dbReference>
<dbReference type="Pfam" id="PF00206">
    <property type="entry name" value="Lyase_1"/>
    <property type="match status" value="1"/>
</dbReference>
<dbReference type="InterPro" id="IPR022761">
    <property type="entry name" value="Fumarate_lyase_N"/>
</dbReference>
<feature type="domain" description="Adenylosuccinate lyase C-terminal" evidence="5">
    <location>
        <begin position="380"/>
        <end position="466"/>
    </location>
</feature>
<dbReference type="InterPro" id="IPR020557">
    <property type="entry name" value="Fumarate_lyase_CS"/>
</dbReference>
<dbReference type="GO" id="GO:0044208">
    <property type="term" value="P:'de novo' AMP biosynthetic process"/>
    <property type="evidence" value="ECO:0007669"/>
    <property type="project" value="UniProtKB-UniPathway"/>
</dbReference>
<evidence type="ECO:0000256" key="3">
    <source>
        <dbReference type="RuleBase" id="RU361172"/>
    </source>
</evidence>
<dbReference type="EMBL" id="LBTA01000056">
    <property type="protein sequence ID" value="KKQ29840.1"/>
    <property type="molecule type" value="Genomic_DNA"/>
</dbReference>
<dbReference type="Proteomes" id="UP000034701">
    <property type="component" value="Unassembled WGS sequence"/>
</dbReference>
<dbReference type="PRINTS" id="PR00149">
    <property type="entry name" value="FUMRATELYASE"/>
</dbReference>
<feature type="region of interest" description="Disordered" evidence="4">
    <location>
        <begin position="283"/>
        <end position="304"/>
    </location>
</feature>
<keyword evidence="3" id="KW-0658">Purine biosynthesis</keyword>
<organism evidence="6 7">
    <name type="scientific">Candidatus Nomurabacteria bacterium GW2011_GWA1_37_20</name>
    <dbReference type="NCBI Taxonomy" id="1618729"/>
    <lineage>
        <taxon>Bacteria</taxon>
        <taxon>Candidatus Nomuraibacteriota</taxon>
    </lineage>
</organism>
<dbReference type="GO" id="GO:0070626">
    <property type="term" value="F:(S)-2-(5-amino-1-(5-phospho-D-ribosyl)imidazole-4-carboxamido) succinate lyase (fumarate-forming) activity"/>
    <property type="evidence" value="ECO:0007669"/>
    <property type="project" value="TreeGrafter"/>
</dbReference>
<dbReference type="AlphaFoldDB" id="A0A0G0GU97"/>
<keyword evidence="1 3" id="KW-0456">Lyase</keyword>
<comment type="catalytic activity">
    <reaction evidence="3">
        <text>(2S)-2-[5-amino-1-(5-phospho-beta-D-ribosyl)imidazole-4-carboxamido]succinate = 5-amino-1-(5-phospho-beta-D-ribosyl)imidazole-4-carboxamide + fumarate</text>
        <dbReference type="Rhea" id="RHEA:23920"/>
        <dbReference type="ChEBI" id="CHEBI:29806"/>
        <dbReference type="ChEBI" id="CHEBI:58443"/>
        <dbReference type="ChEBI" id="CHEBI:58475"/>
        <dbReference type="EC" id="4.3.2.2"/>
    </reaction>
</comment>
<name>A0A0G0GU97_9BACT</name>
<evidence type="ECO:0000313" key="6">
    <source>
        <dbReference type="EMBL" id="KKQ29840.1"/>
    </source>
</evidence>
<dbReference type="GO" id="GO:0004018">
    <property type="term" value="F:N6-(1,2-dicarboxyethyl)AMP AMP-lyase (fumarate-forming) activity"/>
    <property type="evidence" value="ECO:0007669"/>
    <property type="project" value="UniProtKB-UniRule"/>
</dbReference>
<evidence type="ECO:0000313" key="7">
    <source>
        <dbReference type="Proteomes" id="UP000034701"/>
    </source>
</evidence>
<evidence type="ECO:0000256" key="4">
    <source>
        <dbReference type="SAM" id="MobiDB-lite"/>
    </source>
</evidence>